<evidence type="ECO:0000313" key="3">
    <source>
        <dbReference type="Proteomes" id="UP000192247"/>
    </source>
</evidence>
<name>A0A1V9X5M1_9ACAR</name>
<keyword evidence="3" id="KW-1185">Reference proteome</keyword>
<organism evidence="2 3">
    <name type="scientific">Tropilaelaps mercedesae</name>
    <dbReference type="NCBI Taxonomy" id="418985"/>
    <lineage>
        <taxon>Eukaryota</taxon>
        <taxon>Metazoa</taxon>
        <taxon>Ecdysozoa</taxon>
        <taxon>Arthropoda</taxon>
        <taxon>Chelicerata</taxon>
        <taxon>Arachnida</taxon>
        <taxon>Acari</taxon>
        <taxon>Parasitiformes</taxon>
        <taxon>Mesostigmata</taxon>
        <taxon>Gamasina</taxon>
        <taxon>Dermanyssoidea</taxon>
        <taxon>Laelapidae</taxon>
        <taxon>Tropilaelaps</taxon>
    </lineage>
</organism>
<protein>
    <recommendedName>
        <fullName evidence="1">Nbr1 FW domain-containing protein</fullName>
    </recommendedName>
</protein>
<dbReference type="Proteomes" id="UP000192247">
    <property type="component" value="Unassembled WGS sequence"/>
</dbReference>
<dbReference type="GO" id="GO:0000407">
    <property type="term" value="C:phagophore assembly site"/>
    <property type="evidence" value="ECO:0007669"/>
    <property type="project" value="TreeGrafter"/>
</dbReference>
<feature type="domain" description="Nbr1 FW" evidence="1">
    <location>
        <begin position="144"/>
        <end position="236"/>
    </location>
</feature>
<dbReference type="GO" id="GO:0016236">
    <property type="term" value="P:macroautophagy"/>
    <property type="evidence" value="ECO:0007669"/>
    <property type="project" value="TreeGrafter"/>
</dbReference>
<dbReference type="AlphaFoldDB" id="A0A1V9X5M1"/>
<dbReference type="CDD" id="cd14947">
    <property type="entry name" value="NBR1_like"/>
    <property type="match status" value="1"/>
</dbReference>
<dbReference type="InterPro" id="IPR032350">
    <property type="entry name" value="Nbr1_FW"/>
</dbReference>
<proteinExistence type="predicted"/>
<evidence type="ECO:0000313" key="2">
    <source>
        <dbReference type="EMBL" id="OQR68885.1"/>
    </source>
</evidence>
<dbReference type="OrthoDB" id="6416720at2759"/>
<dbReference type="Pfam" id="PF16158">
    <property type="entry name" value="N_BRCA1_IG"/>
    <property type="match status" value="1"/>
</dbReference>
<dbReference type="Gene3D" id="2.60.40.10">
    <property type="entry name" value="Immunoglobulins"/>
    <property type="match status" value="1"/>
</dbReference>
<reference evidence="2 3" key="1">
    <citation type="journal article" date="2017" name="Gigascience">
        <title>Draft genome of the honey bee ectoparasitic mite, Tropilaelaps mercedesae, is shaped by the parasitic life history.</title>
        <authorList>
            <person name="Dong X."/>
            <person name="Armstrong S.D."/>
            <person name="Xia D."/>
            <person name="Makepeace B.L."/>
            <person name="Darby A.C."/>
            <person name="Kadowaki T."/>
        </authorList>
    </citation>
    <scope>NUCLEOTIDE SEQUENCE [LARGE SCALE GENOMIC DNA]</scope>
    <source>
        <strain evidence="2">Wuxi-XJTLU</strain>
    </source>
</reference>
<gene>
    <name evidence="2" type="ORF">BIW11_12619</name>
</gene>
<evidence type="ECO:0000259" key="1">
    <source>
        <dbReference type="Pfam" id="PF16158"/>
    </source>
</evidence>
<dbReference type="InterPro" id="IPR013783">
    <property type="entry name" value="Ig-like_fold"/>
</dbReference>
<sequence>MERVEVRLNLEDDDRVANYWRPLLALVSKVRYELACQFIKHENLPNGSVATPHLETVKAWRVRNTASDKSYPIMQQVEVRLNLKVPQNYQFYEIRQLIEYHFGTVRWLDSCEDDDRVANDLRPLLALVSKVRYELACQFIKHENLPNGSVVTPYLETVKTWRVRNTGTRDWPPGTCLRQCELLKMVADSLVPPLKVNEEGVISAQIRIPILYGYNQASIRLYHPNHGFFGEKLWVNFIIPEKGFDQESTEGVSTVGSYQNRVFYS</sequence>
<accession>A0A1V9X5M1</accession>
<comment type="caution">
    <text evidence="2">The sequence shown here is derived from an EMBL/GenBank/DDBJ whole genome shotgun (WGS) entry which is preliminary data.</text>
</comment>
<dbReference type="PANTHER" id="PTHR20930">
    <property type="entry name" value="OVARIAN CARCINOMA ANTIGEN CA125-RELATED"/>
    <property type="match status" value="1"/>
</dbReference>
<dbReference type="InParanoid" id="A0A1V9X5M1"/>
<dbReference type="EMBL" id="MNPL01023085">
    <property type="protein sequence ID" value="OQR68885.1"/>
    <property type="molecule type" value="Genomic_DNA"/>
</dbReference>
<dbReference type="GO" id="GO:0043130">
    <property type="term" value="F:ubiquitin binding"/>
    <property type="evidence" value="ECO:0007669"/>
    <property type="project" value="TreeGrafter"/>
</dbReference>
<dbReference type="STRING" id="418985.A0A1V9X5M1"/>
<dbReference type="PANTHER" id="PTHR20930:SF2">
    <property type="entry name" value="NEXT TO BRCA1 GENE 1 PROTEIN"/>
    <property type="match status" value="1"/>
</dbReference>